<proteinExistence type="predicted"/>
<gene>
    <name evidence="5" type="ORF">LVJ82_04370</name>
</gene>
<evidence type="ECO:0000256" key="1">
    <source>
        <dbReference type="ARBA" id="ARBA00023015"/>
    </source>
</evidence>
<keyword evidence="3" id="KW-0804">Transcription</keyword>
<dbReference type="InterPro" id="IPR020449">
    <property type="entry name" value="Tscrpt_reg_AraC-type_HTH"/>
</dbReference>
<dbReference type="Gene3D" id="3.40.50.880">
    <property type="match status" value="1"/>
</dbReference>
<feature type="domain" description="HTH araC/xylS-type" evidence="4">
    <location>
        <begin position="223"/>
        <end position="321"/>
    </location>
</feature>
<keyword evidence="2" id="KW-0238">DNA-binding</keyword>
<dbReference type="InterPro" id="IPR029062">
    <property type="entry name" value="Class_I_gatase-like"/>
</dbReference>
<keyword evidence="6" id="KW-1185">Reference proteome</keyword>
<organism evidence="5 6">
    <name type="scientific">Vitreoscilla massiliensis</name>
    <dbReference type="NCBI Taxonomy" id="1689272"/>
    <lineage>
        <taxon>Bacteria</taxon>
        <taxon>Pseudomonadati</taxon>
        <taxon>Pseudomonadota</taxon>
        <taxon>Betaproteobacteria</taxon>
        <taxon>Neisseriales</taxon>
        <taxon>Neisseriaceae</taxon>
        <taxon>Vitreoscilla</taxon>
    </lineage>
</organism>
<dbReference type="EMBL" id="CP091511">
    <property type="protein sequence ID" value="UOO90229.1"/>
    <property type="molecule type" value="Genomic_DNA"/>
</dbReference>
<dbReference type="PANTHER" id="PTHR43130:SF3">
    <property type="entry name" value="HTH-TYPE TRANSCRIPTIONAL REGULATOR RV1931C"/>
    <property type="match status" value="1"/>
</dbReference>
<evidence type="ECO:0000256" key="2">
    <source>
        <dbReference type="ARBA" id="ARBA00023125"/>
    </source>
</evidence>
<dbReference type="SUPFAM" id="SSF46689">
    <property type="entry name" value="Homeodomain-like"/>
    <property type="match status" value="2"/>
</dbReference>
<dbReference type="InterPro" id="IPR052158">
    <property type="entry name" value="INH-QAR"/>
</dbReference>
<reference evidence="5 6" key="1">
    <citation type="journal article" date="2022" name="Res Sq">
        <title>Evolution of multicellular longitudinally dividing oral cavity symbionts (Neisseriaceae).</title>
        <authorList>
            <person name="Nyongesa S."/>
            <person name="Weber P."/>
            <person name="Bernet E."/>
            <person name="Pullido F."/>
            <person name="Nieckarz M."/>
            <person name="Delaby M."/>
            <person name="Nieves C."/>
            <person name="Viehboeck T."/>
            <person name="Krause N."/>
            <person name="Rivera-Millot A."/>
            <person name="Nakamura A."/>
            <person name="Vischer N."/>
            <person name="VanNieuwenhze M."/>
            <person name="Brun Y."/>
            <person name="Cava F."/>
            <person name="Bulgheresi S."/>
            <person name="Veyrier F."/>
        </authorList>
    </citation>
    <scope>NUCLEOTIDE SEQUENCE [LARGE SCALE GENOMIC DNA]</scope>
    <source>
        <strain evidence="5 6">SN4</strain>
    </source>
</reference>
<dbReference type="Gene3D" id="1.10.10.60">
    <property type="entry name" value="Homeodomain-like"/>
    <property type="match status" value="1"/>
</dbReference>
<dbReference type="InterPro" id="IPR009057">
    <property type="entry name" value="Homeodomain-like_sf"/>
</dbReference>
<dbReference type="Proteomes" id="UP000832011">
    <property type="component" value="Chromosome"/>
</dbReference>
<dbReference type="PROSITE" id="PS01124">
    <property type="entry name" value="HTH_ARAC_FAMILY_2"/>
    <property type="match status" value="1"/>
</dbReference>
<dbReference type="InterPro" id="IPR018062">
    <property type="entry name" value="HTH_AraC-typ_CS"/>
</dbReference>
<evidence type="ECO:0000256" key="3">
    <source>
        <dbReference type="ARBA" id="ARBA00023163"/>
    </source>
</evidence>
<dbReference type="CDD" id="cd03136">
    <property type="entry name" value="GATase1_AraC_ArgR_like"/>
    <property type="match status" value="1"/>
</dbReference>
<accession>A0ABY4E4J7</accession>
<dbReference type="RefSeq" id="WP_058355878.1">
    <property type="nucleotide sequence ID" value="NZ_CABKVG010000008.1"/>
</dbReference>
<dbReference type="Pfam" id="PF12833">
    <property type="entry name" value="HTH_18"/>
    <property type="match status" value="1"/>
</dbReference>
<evidence type="ECO:0000259" key="4">
    <source>
        <dbReference type="PROSITE" id="PS01124"/>
    </source>
</evidence>
<dbReference type="PROSITE" id="PS00041">
    <property type="entry name" value="HTH_ARAC_FAMILY_1"/>
    <property type="match status" value="1"/>
</dbReference>
<protein>
    <submittedName>
        <fullName evidence="5">Helix-turn-helix domain-containing protein</fullName>
    </submittedName>
</protein>
<dbReference type="PANTHER" id="PTHR43130">
    <property type="entry name" value="ARAC-FAMILY TRANSCRIPTIONAL REGULATOR"/>
    <property type="match status" value="1"/>
</dbReference>
<dbReference type="InterPro" id="IPR002818">
    <property type="entry name" value="DJ-1/PfpI"/>
</dbReference>
<dbReference type="PRINTS" id="PR00032">
    <property type="entry name" value="HTHARAC"/>
</dbReference>
<dbReference type="Pfam" id="PF01965">
    <property type="entry name" value="DJ-1_PfpI"/>
    <property type="match status" value="1"/>
</dbReference>
<name>A0ABY4E4J7_9NEIS</name>
<dbReference type="InterPro" id="IPR018060">
    <property type="entry name" value="HTH_AraC"/>
</dbReference>
<dbReference type="SMART" id="SM00342">
    <property type="entry name" value="HTH_ARAC"/>
    <property type="match status" value="1"/>
</dbReference>
<evidence type="ECO:0000313" key="6">
    <source>
        <dbReference type="Proteomes" id="UP000832011"/>
    </source>
</evidence>
<dbReference type="SUPFAM" id="SSF52317">
    <property type="entry name" value="Class I glutamine amidotransferase-like"/>
    <property type="match status" value="1"/>
</dbReference>
<evidence type="ECO:0000313" key="5">
    <source>
        <dbReference type="EMBL" id="UOO90229.1"/>
    </source>
</evidence>
<keyword evidence="1" id="KW-0805">Transcription regulation</keyword>
<sequence>MEQAIKPDLRVGFVLIEQFTLAPVAGLVESLRFAADESFRSLQIYCQWDWMTLDNQAVTASCGMQVVPTQNFNLFNDYDYIVLASGLLGPARHPKPELLQALQAAYAANIPIIALDSACFILGVAGLLDGKQCAIHFTTIAEFKALFPQVQVFSDRMYVNDHNIITCPGGTAIDLAAFLIRQHCGEKRAKKSLEYLLVDEDESVNSATAAMGDAPIYANKMVLKAIAYMQANLDSHAQLKDVAEHIGTYPRHLHRLFVLNTQETPAGYWRKLRLEHGRRLLANTNAYITNIAIECGFADVSHFILWFRKVYGETPRAYRKRGQKADHFLSAAHDEDHSAVVNKAD</sequence>